<comment type="caution">
    <text evidence="2">The sequence shown here is derived from an EMBL/GenBank/DDBJ whole genome shotgun (WGS) entry which is preliminary data.</text>
</comment>
<feature type="compositionally biased region" description="Low complexity" evidence="1">
    <location>
        <begin position="100"/>
        <end position="109"/>
    </location>
</feature>
<evidence type="ECO:0000313" key="2">
    <source>
        <dbReference type="EMBL" id="KAF5739000.1"/>
    </source>
</evidence>
<sequence length="230" mass="26087">MARSNENNPAVIRPKDLQFRDNLLLSNLLAPLQKAGIVDLIKSHTKDMTLAIGDGHHEGMKNFVFAYFESLMEYWTAWREISPTTKDARKKLSAEDSKKCSNSSSLNKSAPRDPKRGLFSWIEAESLCHLSANIVLWCFLLSPTLQQPLIQMGERLLHSKLTHLGDHTVKIYRVSDMGLIRLLPSAEVRKGSLGSSSMMEFMVQVTLSQVTFLRKMWLRASLFGMVMGRY</sequence>
<feature type="compositionally biased region" description="Basic and acidic residues" evidence="1">
    <location>
        <begin position="89"/>
        <end position="99"/>
    </location>
</feature>
<organism evidence="2 3">
    <name type="scientific">Tripterygium wilfordii</name>
    <name type="common">Thunder God vine</name>
    <dbReference type="NCBI Taxonomy" id="458696"/>
    <lineage>
        <taxon>Eukaryota</taxon>
        <taxon>Viridiplantae</taxon>
        <taxon>Streptophyta</taxon>
        <taxon>Embryophyta</taxon>
        <taxon>Tracheophyta</taxon>
        <taxon>Spermatophyta</taxon>
        <taxon>Magnoliopsida</taxon>
        <taxon>eudicotyledons</taxon>
        <taxon>Gunneridae</taxon>
        <taxon>Pentapetalae</taxon>
        <taxon>rosids</taxon>
        <taxon>fabids</taxon>
        <taxon>Celastrales</taxon>
        <taxon>Celastraceae</taxon>
        <taxon>Tripterygium</taxon>
    </lineage>
</organism>
<gene>
    <name evidence="2" type="ORF">HS088_TW12G00196</name>
</gene>
<accession>A0A7J7CY59</accession>
<feature type="region of interest" description="Disordered" evidence="1">
    <location>
        <begin position="89"/>
        <end position="113"/>
    </location>
</feature>
<proteinExistence type="predicted"/>
<evidence type="ECO:0000256" key="1">
    <source>
        <dbReference type="SAM" id="MobiDB-lite"/>
    </source>
</evidence>
<dbReference type="Proteomes" id="UP000593562">
    <property type="component" value="Unassembled WGS sequence"/>
</dbReference>
<dbReference type="EMBL" id="JAAARO010000012">
    <property type="protein sequence ID" value="KAF5739000.1"/>
    <property type="molecule type" value="Genomic_DNA"/>
</dbReference>
<keyword evidence="3" id="KW-1185">Reference proteome</keyword>
<name>A0A7J7CY59_TRIWF</name>
<evidence type="ECO:0000313" key="3">
    <source>
        <dbReference type="Proteomes" id="UP000593562"/>
    </source>
</evidence>
<dbReference type="InParanoid" id="A0A7J7CY59"/>
<dbReference type="AlphaFoldDB" id="A0A7J7CY59"/>
<protein>
    <submittedName>
        <fullName evidence="2">Uncharacterized protein</fullName>
    </submittedName>
</protein>
<reference evidence="2 3" key="1">
    <citation type="journal article" date="2020" name="Nat. Commun.">
        <title>Genome of Tripterygium wilfordii and identification of cytochrome P450 involved in triptolide biosynthesis.</title>
        <authorList>
            <person name="Tu L."/>
            <person name="Su P."/>
            <person name="Zhang Z."/>
            <person name="Gao L."/>
            <person name="Wang J."/>
            <person name="Hu T."/>
            <person name="Zhou J."/>
            <person name="Zhang Y."/>
            <person name="Zhao Y."/>
            <person name="Liu Y."/>
            <person name="Song Y."/>
            <person name="Tong Y."/>
            <person name="Lu Y."/>
            <person name="Yang J."/>
            <person name="Xu C."/>
            <person name="Jia M."/>
            <person name="Peters R.J."/>
            <person name="Huang L."/>
            <person name="Gao W."/>
        </authorList>
    </citation>
    <scope>NUCLEOTIDE SEQUENCE [LARGE SCALE GENOMIC DNA]</scope>
    <source>
        <strain evidence="3">cv. XIE 37</strain>
        <tissue evidence="2">Leaf</tissue>
    </source>
</reference>